<dbReference type="GO" id="GO:0003676">
    <property type="term" value="F:nucleic acid binding"/>
    <property type="evidence" value="ECO:0007669"/>
    <property type="project" value="InterPro"/>
</dbReference>
<feature type="domain" description="RNase H type-1" evidence="1">
    <location>
        <begin position="1"/>
        <end position="36"/>
    </location>
</feature>
<dbReference type="InterPro" id="IPR012337">
    <property type="entry name" value="RNaseH-like_sf"/>
</dbReference>
<gene>
    <name evidence="2" type="primary">AVEN_31622_1</name>
    <name evidence="2" type="ORF">NPIL_51</name>
</gene>
<dbReference type="GO" id="GO:0004523">
    <property type="term" value="F:RNA-DNA hybrid ribonuclease activity"/>
    <property type="evidence" value="ECO:0007669"/>
    <property type="project" value="InterPro"/>
</dbReference>
<dbReference type="Gene3D" id="3.30.420.10">
    <property type="entry name" value="Ribonuclease H-like superfamily/Ribonuclease H"/>
    <property type="match status" value="1"/>
</dbReference>
<dbReference type="Proteomes" id="UP000887013">
    <property type="component" value="Unassembled WGS sequence"/>
</dbReference>
<proteinExistence type="predicted"/>
<keyword evidence="3" id="KW-1185">Reference proteome</keyword>
<evidence type="ECO:0000313" key="2">
    <source>
        <dbReference type="EMBL" id="GFT39758.1"/>
    </source>
</evidence>
<evidence type="ECO:0000313" key="3">
    <source>
        <dbReference type="Proteomes" id="UP000887013"/>
    </source>
</evidence>
<dbReference type="AlphaFoldDB" id="A0A8X6NYA8"/>
<protein>
    <submittedName>
        <fullName evidence="2">RNase H domain-containing protein</fullName>
    </submittedName>
</protein>
<dbReference type="EMBL" id="BMAW01014624">
    <property type="protein sequence ID" value="GFT39758.1"/>
    <property type="molecule type" value="Genomic_DNA"/>
</dbReference>
<reference evidence="2" key="1">
    <citation type="submission" date="2020-08" db="EMBL/GenBank/DDBJ databases">
        <title>Multicomponent nature underlies the extraordinary mechanical properties of spider dragline silk.</title>
        <authorList>
            <person name="Kono N."/>
            <person name="Nakamura H."/>
            <person name="Mori M."/>
            <person name="Yoshida Y."/>
            <person name="Ohtoshi R."/>
            <person name="Malay A.D."/>
            <person name="Moran D.A.P."/>
            <person name="Tomita M."/>
            <person name="Numata K."/>
            <person name="Arakawa K."/>
        </authorList>
    </citation>
    <scope>NUCLEOTIDE SEQUENCE</scope>
</reference>
<organism evidence="2 3">
    <name type="scientific">Nephila pilipes</name>
    <name type="common">Giant wood spider</name>
    <name type="synonym">Nephila maculata</name>
    <dbReference type="NCBI Taxonomy" id="299642"/>
    <lineage>
        <taxon>Eukaryota</taxon>
        <taxon>Metazoa</taxon>
        <taxon>Ecdysozoa</taxon>
        <taxon>Arthropoda</taxon>
        <taxon>Chelicerata</taxon>
        <taxon>Arachnida</taxon>
        <taxon>Araneae</taxon>
        <taxon>Araneomorphae</taxon>
        <taxon>Entelegynae</taxon>
        <taxon>Araneoidea</taxon>
        <taxon>Nephilidae</taxon>
        <taxon>Nephila</taxon>
    </lineage>
</organism>
<dbReference type="InterPro" id="IPR036397">
    <property type="entry name" value="RNaseH_sf"/>
</dbReference>
<dbReference type="PROSITE" id="PS50879">
    <property type="entry name" value="RNASE_H_1"/>
    <property type="match status" value="1"/>
</dbReference>
<evidence type="ECO:0000259" key="1">
    <source>
        <dbReference type="PROSITE" id="PS50879"/>
    </source>
</evidence>
<dbReference type="OrthoDB" id="6429252at2759"/>
<accession>A0A8X6NYA8</accession>
<name>A0A8X6NYA8_NEPPI</name>
<sequence>MVKLSQNIRVCIQWTPSHVGVFGNEMADVLPKEGSALPSIASNEHFGSKIFSIHSTKTNSTWRVSAAHDWYDGNHLGLSLQSEGRRYAQTALAGLRSGLIKSLKFIGKEQTYSSCPCFPSCFSC</sequence>
<dbReference type="SUPFAM" id="SSF53098">
    <property type="entry name" value="Ribonuclease H-like"/>
    <property type="match status" value="1"/>
</dbReference>
<comment type="caution">
    <text evidence="2">The sequence shown here is derived from an EMBL/GenBank/DDBJ whole genome shotgun (WGS) entry which is preliminary data.</text>
</comment>
<dbReference type="InterPro" id="IPR002156">
    <property type="entry name" value="RNaseH_domain"/>
</dbReference>